<dbReference type="PANTHER" id="PTHR47433:SF1">
    <property type="entry name" value="VACUOLAR PROTEIN SORTING-ASSOCIATED PROTEIN 17"/>
    <property type="match status" value="1"/>
</dbReference>
<dbReference type="InterPro" id="IPR053055">
    <property type="entry name" value="VPS17"/>
</dbReference>
<proteinExistence type="predicted"/>
<sequence>MADHWSNLLSCFVSYGVLERDPELFILYKSITKGCQHIYDVQRSQGLATLETIGSELKYQIKNVKPAQDAMQRRLIALSDYLGSKKQTESSLRSVERMRLSTSINRERASEAIVILENARHQENEHRHHYETLDENLRQDIEYKYKPHVAQDLTLALKEYATSQLLLEKKKLTIWQEMLKIK</sequence>
<dbReference type="Gene3D" id="1.20.1270.60">
    <property type="entry name" value="Arfaptin homology (AH) domain/BAR domain"/>
    <property type="match status" value="1"/>
</dbReference>
<evidence type="ECO:0000313" key="1">
    <source>
        <dbReference type="EMBL" id="RCH78933.1"/>
    </source>
</evidence>
<comment type="caution">
    <text evidence="1">The sequence shown here is derived from an EMBL/GenBank/DDBJ whole genome shotgun (WGS) entry which is preliminary data.</text>
</comment>
<protein>
    <submittedName>
        <fullName evidence="1">Vacuolar protein sorting-associated protein 17</fullName>
    </submittedName>
</protein>
<dbReference type="GO" id="GO:0006886">
    <property type="term" value="P:intracellular protein transport"/>
    <property type="evidence" value="ECO:0007669"/>
    <property type="project" value="TreeGrafter"/>
</dbReference>
<dbReference type="GO" id="GO:0005829">
    <property type="term" value="C:cytosol"/>
    <property type="evidence" value="ECO:0007669"/>
    <property type="project" value="GOC"/>
</dbReference>
<accession>A0A367IMS1</accession>
<dbReference type="GO" id="GO:0005768">
    <property type="term" value="C:endosome"/>
    <property type="evidence" value="ECO:0007669"/>
    <property type="project" value="TreeGrafter"/>
</dbReference>
<dbReference type="AlphaFoldDB" id="A0A367IMS1"/>
<evidence type="ECO:0000313" key="2">
    <source>
        <dbReference type="Proteomes" id="UP000253551"/>
    </source>
</evidence>
<dbReference type="STRING" id="4846.A0A367IMS1"/>
<name>A0A367IMS1_RHIST</name>
<dbReference type="GO" id="GO:0030905">
    <property type="term" value="C:retromer, tubulation complex"/>
    <property type="evidence" value="ECO:0007669"/>
    <property type="project" value="TreeGrafter"/>
</dbReference>
<dbReference type="EMBL" id="PJQM01006895">
    <property type="protein sequence ID" value="RCH78933.1"/>
    <property type="molecule type" value="Genomic_DNA"/>
</dbReference>
<dbReference type="GO" id="GO:0042147">
    <property type="term" value="P:retrograde transport, endosome to Golgi"/>
    <property type="evidence" value="ECO:0007669"/>
    <property type="project" value="TreeGrafter"/>
</dbReference>
<organism evidence="1 2">
    <name type="scientific">Rhizopus stolonifer</name>
    <name type="common">Rhizopus nigricans</name>
    <dbReference type="NCBI Taxonomy" id="4846"/>
    <lineage>
        <taxon>Eukaryota</taxon>
        <taxon>Fungi</taxon>
        <taxon>Fungi incertae sedis</taxon>
        <taxon>Mucoromycota</taxon>
        <taxon>Mucoromycotina</taxon>
        <taxon>Mucoromycetes</taxon>
        <taxon>Mucorales</taxon>
        <taxon>Mucorineae</taxon>
        <taxon>Rhizopodaceae</taxon>
        <taxon>Rhizopus</taxon>
    </lineage>
</organism>
<reference evidence="1 2" key="1">
    <citation type="journal article" date="2018" name="G3 (Bethesda)">
        <title>Phylogenetic and Phylogenomic Definition of Rhizopus Species.</title>
        <authorList>
            <person name="Gryganskyi A.P."/>
            <person name="Golan J."/>
            <person name="Dolatabadi S."/>
            <person name="Mondo S."/>
            <person name="Robb S."/>
            <person name="Idnurm A."/>
            <person name="Muszewska A."/>
            <person name="Steczkiewicz K."/>
            <person name="Masonjones S."/>
            <person name="Liao H.L."/>
            <person name="Gajdeczka M.T."/>
            <person name="Anike F."/>
            <person name="Vuek A."/>
            <person name="Anishchenko I.M."/>
            <person name="Voigt K."/>
            <person name="de Hoog G.S."/>
            <person name="Smith M.E."/>
            <person name="Heitman J."/>
            <person name="Vilgalys R."/>
            <person name="Stajich J.E."/>
        </authorList>
    </citation>
    <scope>NUCLEOTIDE SEQUENCE [LARGE SCALE GENOMIC DNA]</scope>
    <source>
        <strain evidence="1 2">LSU 92-RS-03</strain>
    </source>
</reference>
<dbReference type="InterPro" id="IPR027267">
    <property type="entry name" value="AH/BAR_dom_sf"/>
</dbReference>
<keyword evidence="2" id="KW-1185">Reference proteome</keyword>
<dbReference type="OrthoDB" id="9976382at2759"/>
<dbReference type="PANTHER" id="PTHR47433">
    <property type="entry name" value="VACUOLAR PROTEIN SORTING-ASSOCIATED PROTEIN 17"/>
    <property type="match status" value="1"/>
</dbReference>
<feature type="non-terminal residue" evidence="1">
    <location>
        <position position="1"/>
    </location>
</feature>
<dbReference type="GO" id="GO:0032266">
    <property type="term" value="F:phosphatidylinositol-3-phosphate binding"/>
    <property type="evidence" value="ECO:0007669"/>
    <property type="project" value="TreeGrafter"/>
</dbReference>
<dbReference type="Proteomes" id="UP000253551">
    <property type="component" value="Unassembled WGS sequence"/>
</dbReference>
<gene>
    <name evidence="1" type="primary">VPS17_2</name>
    <name evidence="1" type="ORF">CU098_006851</name>
</gene>